<dbReference type="Gene3D" id="3.40.190.10">
    <property type="entry name" value="Periplasmic binding protein-like II"/>
    <property type="match status" value="2"/>
</dbReference>
<keyword evidence="4" id="KW-1185">Reference proteome</keyword>
<dbReference type="Proteomes" id="UP000033187">
    <property type="component" value="Chromosome 1"/>
</dbReference>
<keyword evidence="2" id="KW-0732">Signal</keyword>
<organism evidence="3 4">
    <name type="scientific">Candidatus Filomicrobium marinum</name>
    <dbReference type="NCBI Taxonomy" id="1608628"/>
    <lineage>
        <taxon>Bacteria</taxon>
        <taxon>Pseudomonadati</taxon>
        <taxon>Pseudomonadota</taxon>
        <taxon>Alphaproteobacteria</taxon>
        <taxon>Hyphomicrobiales</taxon>
        <taxon>Hyphomicrobiaceae</taxon>
        <taxon>Filomicrobium</taxon>
    </lineage>
</organism>
<dbReference type="PANTHER" id="PTHR42941:SF1">
    <property type="entry name" value="SLL1037 PROTEIN"/>
    <property type="match status" value="1"/>
</dbReference>
<dbReference type="Pfam" id="PF16868">
    <property type="entry name" value="NMT1_3"/>
    <property type="match status" value="1"/>
</dbReference>
<evidence type="ECO:0000313" key="4">
    <source>
        <dbReference type="Proteomes" id="UP000033187"/>
    </source>
</evidence>
<dbReference type="PANTHER" id="PTHR42941">
    <property type="entry name" value="SLL1037 PROTEIN"/>
    <property type="match status" value="1"/>
</dbReference>
<dbReference type="OrthoDB" id="9776669at2"/>
<protein>
    <submittedName>
        <fullName evidence="3">TRAP transporter solute receptor, TAXI family</fullName>
    </submittedName>
</protein>
<dbReference type="KEGG" id="fiy:BN1229_v1_3346"/>
<dbReference type="EMBL" id="LN829119">
    <property type="protein sequence ID" value="CPR21913.1"/>
    <property type="molecule type" value="Genomic_DNA"/>
</dbReference>
<dbReference type="NCBIfam" id="TIGR02122">
    <property type="entry name" value="TRAP_TAXI"/>
    <property type="match status" value="1"/>
</dbReference>
<proteinExistence type="predicted"/>
<reference evidence="4" key="1">
    <citation type="submission" date="2015-02" db="EMBL/GenBank/DDBJ databases">
        <authorList>
            <person name="Chooi Y.-H."/>
        </authorList>
    </citation>
    <scope>NUCLEOTIDE SEQUENCE [LARGE SCALE GENOMIC DNA]</scope>
    <source>
        <strain evidence="4">strain Y</strain>
    </source>
</reference>
<feature type="chain" id="PRO_5002306414" evidence="2">
    <location>
        <begin position="24"/>
        <end position="312"/>
    </location>
</feature>
<name>A0A0D6JIY6_9HYPH</name>
<feature type="region of interest" description="Disordered" evidence="1">
    <location>
        <begin position="278"/>
        <end position="297"/>
    </location>
</feature>
<sequence>MKMPIARAVLSALFFLFILPVQAEPIQVTLATATRGGGFTLFGDVAAAAINAADGSISVSTHNTKGSVENIGLLEEGKFDIGLVQGVAAYEAFTGIGRQPADLKVIAAIYSSPGMFAVRGDSSARSVGDLVGKPIAWGTRTSGLTLMAKYVMDGLGLKRDADFESHFLEKAGDGPGMVREGRVAALWGAGIGWPGFTKVMASGGRLMGFSVDEIKAVTAKYSFLKSMTVPAGAYEGQREPVNTVGVWSYILARPDLPDDTGYRLAKALHMGQSAMVSRLDQARETTPANTRGAADADKIHPGVERYLRDLGL</sequence>
<keyword evidence="3" id="KW-0675">Receptor</keyword>
<dbReference type="KEGG" id="fil:BN1229_v1_2570"/>
<evidence type="ECO:0000256" key="1">
    <source>
        <dbReference type="SAM" id="MobiDB-lite"/>
    </source>
</evidence>
<dbReference type="AlphaFoldDB" id="A0A0D6JIY6"/>
<gene>
    <name evidence="3" type="ORF">YBN1229_v1_3346</name>
</gene>
<accession>A0A0D6JIY6</accession>
<evidence type="ECO:0000313" key="3">
    <source>
        <dbReference type="EMBL" id="CPR21913.1"/>
    </source>
</evidence>
<feature type="signal peptide" evidence="2">
    <location>
        <begin position="1"/>
        <end position="23"/>
    </location>
</feature>
<dbReference type="InterPro" id="IPR011852">
    <property type="entry name" value="TRAP_TAXI"/>
</dbReference>
<dbReference type="SUPFAM" id="SSF53850">
    <property type="entry name" value="Periplasmic binding protein-like II"/>
    <property type="match status" value="1"/>
</dbReference>
<evidence type="ECO:0000256" key="2">
    <source>
        <dbReference type="SAM" id="SignalP"/>
    </source>
</evidence>